<name>A0A1W2DNX4_KIBAR</name>
<accession>A0A1W2DNX4</accession>
<dbReference type="EMBL" id="FWXV01000002">
    <property type="protein sequence ID" value="SMC99083.1"/>
    <property type="molecule type" value="Genomic_DNA"/>
</dbReference>
<protein>
    <submittedName>
        <fullName evidence="2">Uncharacterized protein</fullName>
    </submittedName>
</protein>
<proteinExistence type="predicted"/>
<dbReference type="AlphaFoldDB" id="A0A1W2DNX4"/>
<dbReference type="Proteomes" id="UP000192674">
    <property type="component" value="Unassembled WGS sequence"/>
</dbReference>
<organism evidence="2 3">
    <name type="scientific">Kibdelosporangium aridum</name>
    <dbReference type="NCBI Taxonomy" id="2030"/>
    <lineage>
        <taxon>Bacteria</taxon>
        <taxon>Bacillati</taxon>
        <taxon>Actinomycetota</taxon>
        <taxon>Actinomycetes</taxon>
        <taxon>Pseudonocardiales</taxon>
        <taxon>Pseudonocardiaceae</taxon>
        <taxon>Kibdelosporangium</taxon>
    </lineage>
</organism>
<evidence type="ECO:0000256" key="1">
    <source>
        <dbReference type="SAM" id="MobiDB-lite"/>
    </source>
</evidence>
<dbReference type="RefSeq" id="WP_084427654.1">
    <property type="nucleotide sequence ID" value="NZ_FWXV01000002.1"/>
</dbReference>
<keyword evidence="3" id="KW-1185">Reference proteome</keyword>
<sequence length="60" mass="6517">MLDTPPLHDQTTTATRAVEHDLFTTPRPVVGLDTPHAASCPVWTTPNGELTDEICTCGER</sequence>
<feature type="region of interest" description="Disordered" evidence="1">
    <location>
        <begin position="1"/>
        <end position="20"/>
    </location>
</feature>
<reference evidence="2 3" key="1">
    <citation type="submission" date="2017-04" db="EMBL/GenBank/DDBJ databases">
        <authorList>
            <person name="Afonso C.L."/>
            <person name="Miller P.J."/>
            <person name="Scott M.A."/>
            <person name="Spackman E."/>
            <person name="Goraichik I."/>
            <person name="Dimitrov K.M."/>
            <person name="Suarez D.L."/>
            <person name="Swayne D.E."/>
        </authorList>
    </citation>
    <scope>NUCLEOTIDE SEQUENCE [LARGE SCALE GENOMIC DNA]</scope>
    <source>
        <strain evidence="2 3">DSM 43828</strain>
    </source>
</reference>
<evidence type="ECO:0000313" key="3">
    <source>
        <dbReference type="Proteomes" id="UP000192674"/>
    </source>
</evidence>
<evidence type="ECO:0000313" key="2">
    <source>
        <dbReference type="EMBL" id="SMC99083.1"/>
    </source>
</evidence>
<gene>
    <name evidence="2" type="ORF">SAMN05661093_03634</name>
</gene>